<dbReference type="EMBL" id="DYVF01000021">
    <property type="protein sequence ID" value="HJG30303.1"/>
    <property type="molecule type" value="Genomic_DNA"/>
</dbReference>
<accession>A0A921IPF0</accession>
<evidence type="ECO:0000313" key="2">
    <source>
        <dbReference type="EMBL" id="HJG30303.1"/>
    </source>
</evidence>
<name>A0A921IPF0_9ACTN</name>
<sequence>MDPALMGAIIIACCFAAGVFETGRRKKNRKDEGEHAPDMWKEETRDERDA</sequence>
<evidence type="ECO:0000256" key="1">
    <source>
        <dbReference type="SAM" id="MobiDB-lite"/>
    </source>
</evidence>
<dbReference type="Proteomes" id="UP000746751">
    <property type="component" value="Unassembled WGS sequence"/>
</dbReference>
<protein>
    <submittedName>
        <fullName evidence="2">Uncharacterized protein</fullName>
    </submittedName>
</protein>
<evidence type="ECO:0000313" key="3">
    <source>
        <dbReference type="Proteomes" id="UP000746751"/>
    </source>
</evidence>
<reference evidence="2" key="2">
    <citation type="submission" date="2021-09" db="EMBL/GenBank/DDBJ databases">
        <authorList>
            <person name="Gilroy R."/>
        </authorList>
    </citation>
    <scope>NUCLEOTIDE SEQUENCE</scope>
    <source>
        <strain evidence="2">ChiGjej2B2-7701</strain>
    </source>
</reference>
<dbReference type="AlphaFoldDB" id="A0A921IPF0"/>
<gene>
    <name evidence="2" type="ORF">K8U80_02785</name>
</gene>
<feature type="region of interest" description="Disordered" evidence="1">
    <location>
        <begin position="24"/>
        <end position="50"/>
    </location>
</feature>
<reference evidence="2" key="1">
    <citation type="journal article" date="2021" name="PeerJ">
        <title>Extensive microbial diversity within the chicken gut microbiome revealed by metagenomics and culture.</title>
        <authorList>
            <person name="Gilroy R."/>
            <person name="Ravi A."/>
            <person name="Getino M."/>
            <person name="Pursley I."/>
            <person name="Horton D.L."/>
            <person name="Alikhan N.F."/>
            <person name="Baker D."/>
            <person name="Gharbi K."/>
            <person name="Hall N."/>
            <person name="Watson M."/>
            <person name="Adriaenssens E.M."/>
            <person name="Foster-Nyarko E."/>
            <person name="Jarju S."/>
            <person name="Secka A."/>
            <person name="Antonio M."/>
            <person name="Oren A."/>
            <person name="Chaudhuri R.R."/>
            <person name="La Ragione R."/>
            <person name="Hildebrand F."/>
            <person name="Pallen M.J."/>
        </authorList>
    </citation>
    <scope>NUCLEOTIDE SEQUENCE</scope>
    <source>
        <strain evidence="2">ChiGjej2B2-7701</strain>
    </source>
</reference>
<comment type="caution">
    <text evidence="2">The sequence shown here is derived from an EMBL/GenBank/DDBJ whole genome shotgun (WGS) entry which is preliminary data.</text>
</comment>
<organism evidence="2 3">
    <name type="scientific">Collinsella ihumii</name>
    <dbReference type="NCBI Taxonomy" id="1720204"/>
    <lineage>
        <taxon>Bacteria</taxon>
        <taxon>Bacillati</taxon>
        <taxon>Actinomycetota</taxon>
        <taxon>Coriobacteriia</taxon>
        <taxon>Coriobacteriales</taxon>
        <taxon>Coriobacteriaceae</taxon>
        <taxon>Collinsella</taxon>
    </lineage>
</organism>
<proteinExistence type="predicted"/>
<feature type="compositionally biased region" description="Basic and acidic residues" evidence="1">
    <location>
        <begin position="29"/>
        <end position="50"/>
    </location>
</feature>